<feature type="compositionally biased region" description="Low complexity" evidence="1">
    <location>
        <begin position="211"/>
        <end position="224"/>
    </location>
</feature>
<evidence type="ECO:0000313" key="3">
    <source>
        <dbReference type="Proteomes" id="UP000823388"/>
    </source>
</evidence>
<organism evidence="2 3">
    <name type="scientific">Panicum virgatum</name>
    <name type="common">Blackwell switchgrass</name>
    <dbReference type="NCBI Taxonomy" id="38727"/>
    <lineage>
        <taxon>Eukaryota</taxon>
        <taxon>Viridiplantae</taxon>
        <taxon>Streptophyta</taxon>
        <taxon>Embryophyta</taxon>
        <taxon>Tracheophyta</taxon>
        <taxon>Spermatophyta</taxon>
        <taxon>Magnoliopsida</taxon>
        <taxon>Liliopsida</taxon>
        <taxon>Poales</taxon>
        <taxon>Poaceae</taxon>
        <taxon>PACMAD clade</taxon>
        <taxon>Panicoideae</taxon>
        <taxon>Panicodae</taxon>
        <taxon>Paniceae</taxon>
        <taxon>Panicinae</taxon>
        <taxon>Panicum</taxon>
        <taxon>Panicum sect. Hiantes</taxon>
    </lineage>
</organism>
<feature type="compositionally biased region" description="Polar residues" evidence="1">
    <location>
        <begin position="9"/>
        <end position="19"/>
    </location>
</feature>
<sequence length="293" mass="30601">MLHQLQSAASWLESDTTGSLPRVPPPNEPGRNKNNASRRLVCPRRHTIIGSVLRGQALCMRITSLEPAGAAVGTEQARLAQPGSWRRSGQQGRGRCYCWHCAATQVPNRPQDSKNGHGGAIAAGDGGCGHCSATSSAVMQLGGTIAVRDPFGFTKIPLTVFPTHAPRRLRPPPGDGQHVRPWARARDGQHAAPLGPCVPGLRRRPARRAPARVSPSSPAFARSRGPCSGLVNGTAARGKGHRGTAARPAGGGAARHGSQRGRAVPVRSGRVSAASGQRRRSRVPGTALANAPS</sequence>
<protein>
    <submittedName>
        <fullName evidence="2">Uncharacterized protein</fullName>
    </submittedName>
</protein>
<comment type="caution">
    <text evidence="2">The sequence shown here is derived from an EMBL/GenBank/DDBJ whole genome shotgun (WGS) entry which is preliminary data.</text>
</comment>
<evidence type="ECO:0000313" key="2">
    <source>
        <dbReference type="EMBL" id="KAG2574026.1"/>
    </source>
</evidence>
<proteinExistence type="predicted"/>
<reference evidence="2" key="1">
    <citation type="submission" date="2020-05" db="EMBL/GenBank/DDBJ databases">
        <title>WGS assembly of Panicum virgatum.</title>
        <authorList>
            <person name="Lovell J.T."/>
            <person name="Jenkins J."/>
            <person name="Shu S."/>
            <person name="Juenger T.E."/>
            <person name="Schmutz J."/>
        </authorList>
    </citation>
    <scope>NUCLEOTIDE SEQUENCE</scope>
    <source>
        <strain evidence="2">AP13</strain>
    </source>
</reference>
<dbReference type="EMBL" id="CM029049">
    <property type="protein sequence ID" value="KAG2574026.1"/>
    <property type="molecule type" value="Genomic_DNA"/>
</dbReference>
<dbReference type="Proteomes" id="UP000823388">
    <property type="component" value="Chromosome 7K"/>
</dbReference>
<feature type="region of interest" description="Disordered" evidence="1">
    <location>
        <begin position="208"/>
        <end position="293"/>
    </location>
</feature>
<dbReference type="AlphaFoldDB" id="A0A8T0QP55"/>
<evidence type="ECO:0000256" key="1">
    <source>
        <dbReference type="SAM" id="MobiDB-lite"/>
    </source>
</evidence>
<feature type="region of interest" description="Disordered" evidence="1">
    <location>
        <begin position="9"/>
        <end position="39"/>
    </location>
</feature>
<name>A0A8T0QP55_PANVG</name>
<keyword evidence="3" id="KW-1185">Reference proteome</keyword>
<gene>
    <name evidence="2" type="ORF">PVAP13_7KG294550</name>
</gene>
<accession>A0A8T0QP55</accession>